<comment type="caution">
    <text evidence="9">The sequence shown here is derived from an EMBL/GenBank/DDBJ whole genome shotgun (WGS) entry which is preliminary data.</text>
</comment>
<comment type="cofactor">
    <cofactor evidence="1">
        <name>FAD</name>
        <dbReference type="ChEBI" id="CHEBI:57692"/>
    </cofactor>
</comment>
<evidence type="ECO:0000259" key="8">
    <source>
        <dbReference type="Pfam" id="PF01494"/>
    </source>
</evidence>
<evidence type="ECO:0000256" key="2">
    <source>
        <dbReference type="ARBA" id="ARBA00004749"/>
    </source>
</evidence>
<dbReference type="InterPro" id="IPR051205">
    <property type="entry name" value="UbiH/COQ6_monooxygenase"/>
</dbReference>
<comment type="similarity">
    <text evidence="3">Belongs to the UbiH/COQ6 family.</text>
</comment>
<evidence type="ECO:0000313" key="10">
    <source>
        <dbReference type="Proteomes" id="UP000619761"/>
    </source>
</evidence>
<dbReference type="Pfam" id="PF01494">
    <property type="entry name" value="FAD_binding_3"/>
    <property type="match status" value="1"/>
</dbReference>
<dbReference type="RefSeq" id="WP_189420175.1">
    <property type="nucleotide sequence ID" value="NZ_BMYZ01000003.1"/>
</dbReference>
<dbReference type="InterPro" id="IPR010971">
    <property type="entry name" value="UbiH/COQ6"/>
</dbReference>
<reference evidence="10" key="1">
    <citation type="journal article" date="2019" name="Int. J. Syst. Evol. Microbiol.">
        <title>The Global Catalogue of Microorganisms (GCM) 10K type strain sequencing project: providing services to taxonomists for standard genome sequencing and annotation.</title>
        <authorList>
            <consortium name="The Broad Institute Genomics Platform"/>
            <consortium name="The Broad Institute Genome Sequencing Center for Infectious Disease"/>
            <person name="Wu L."/>
            <person name="Ma J."/>
        </authorList>
    </citation>
    <scope>NUCLEOTIDE SEQUENCE [LARGE SCALE GENOMIC DNA]</scope>
    <source>
        <strain evidence="10">KCTC 32239</strain>
    </source>
</reference>
<proteinExistence type="inferred from homology"/>
<evidence type="ECO:0000256" key="3">
    <source>
        <dbReference type="ARBA" id="ARBA00005349"/>
    </source>
</evidence>
<dbReference type="PROSITE" id="PS01304">
    <property type="entry name" value="UBIH"/>
    <property type="match status" value="1"/>
</dbReference>
<dbReference type="PRINTS" id="PR00420">
    <property type="entry name" value="RNGMNOXGNASE"/>
</dbReference>
<dbReference type="SUPFAM" id="SSF51905">
    <property type="entry name" value="FAD/NAD(P)-binding domain"/>
    <property type="match status" value="1"/>
</dbReference>
<evidence type="ECO:0000256" key="5">
    <source>
        <dbReference type="ARBA" id="ARBA00022827"/>
    </source>
</evidence>
<evidence type="ECO:0000256" key="4">
    <source>
        <dbReference type="ARBA" id="ARBA00022630"/>
    </source>
</evidence>
<accession>A0ABQ3B7R3</accession>
<dbReference type="InterPro" id="IPR002938">
    <property type="entry name" value="FAD-bd"/>
</dbReference>
<sequence>MTTLTAQYDLIIVGAGLVGASLACAIAQQENASTLQIALIEASNEAQDFAGENFDPRVVALTQASQNLLNNLGVWEDVVQARACAYSDMHVWDGEGTAAIHFNCADVRANHLGHIVENSVVLNALRKKISQHQQIRVIQPARVAGLKNGSGVEVQLGDGSVLVAKLIIAADGAQSKVRELTEFETREWDYGHKAIITTVQTELPNQATAWQRFMRTGPLAFLPLPSINDKHFCSIVWSAETELAEELMQLNDAEFSKRLGVAFEHKLGKILHTAERHAIPLRQRHAKTYIQPHIVLVGDAAHNIHPLAGQGVNLGLLDVAALAQEIERALLRKIPLNDFSILRRYQRQRLASNLVMMSAMEAFKRLFGSNSLMLTWLRNTGMRQLDSITELKKIIVKAAMGIH</sequence>
<gene>
    <name evidence="9" type="ORF">GCM10011613_30620</name>
</gene>
<organism evidence="9 10">
    <name type="scientific">Cellvibrio zantedeschiae</name>
    <dbReference type="NCBI Taxonomy" id="1237077"/>
    <lineage>
        <taxon>Bacteria</taxon>
        <taxon>Pseudomonadati</taxon>
        <taxon>Pseudomonadota</taxon>
        <taxon>Gammaproteobacteria</taxon>
        <taxon>Cellvibrionales</taxon>
        <taxon>Cellvibrionaceae</taxon>
        <taxon>Cellvibrio</taxon>
    </lineage>
</organism>
<keyword evidence="4" id="KW-0285">Flavoprotein</keyword>
<evidence type="ECO:0000256" key="6">
    <source>
        <dbReference type="ARBA" id="ARBA00023002"/>
    </source>
</evidence>
<dbReference type="Proteomes" id="UP000619761">
    <property type="component" value="Unassembled WGS sequence"/>
</dbReference>
<name>A0ABQ3B7R3_9GAMM</name>
<keyword evidence="6" id="KW-0560">Oxidoreductase</keyword>
<dbReference type="InterPro" id="IPR018168">
    <property type="entry name" value="Ubi_Hdrlase_CS"/>
</dbReference>
<keyword evidence="5" id="KW-0274">FAD</keyword>
<comment type="pathway">
    <text evidence="2">Cofactor biosynthesis; ubiquinone biosynthesis.</text>
</comment>
<evidence type="ECO:0000256" key="1">
    <source>
        <dbReference type="ARBA" id="ARBA00001974"/>
    </source>
</evidence>
<keyword evidence="7" id="KW-0503">Monooxygenase</keyword>
<keyword evidence="10" id="KW-1185">Reference proteome</keyword>
<dbReference type="PANTHER" id="PTHR43876">
    <property type="entry name" value="UBIQUINONE BIOSYNTHESIS MONOOXYGENASE COQ6, MITOCHONDRIAL"/>
    <property type="match status" value="1"/>
</dbReference>
<dbReference type="InterPro" id="IPR036188">
    <property type="entry name" value="FAD/NAD-bd_sf"/>
</dbReference>
<dbReference type="NCBIfam" id="TIGR01988">
    <property type="entry name" value="Ubi-OHases"/>
    <property type="match status" value="1"/>
</dbReference>
<dbReference type="Gene3D" id="3.50.50.60">
    <property type="entry name" value="FAD/NAD(P)-binding domain"/>
    <property type="match status" value="2"/>
</dbReference>
<evidence type="ECO:0000256" key="7">
    <source>
        <dbReference type="ARBA" id="ARBA00023033"/>
    </source>
</evidence>
<dbReference type="PANTHER" id="PTHR43876:SF7">
    <property type="entry name" value="UBIQUINONE BIOSYNTHESIS MONOOXYGENASE COQ6, MITOCHONDRIAL"/>
    <property type="match status" value="1"/>
</dbReference>
<feature type="domain" description="FAD-binding" evidence="8">
    <location>
        <begin position="8"/>
        <end position="330"/>
    </location>
</feature>
<dbReference type="EMBL" id="BMYZ01000003">
    <property type="protein sequence ID" value="GGY83597.1"/>
    <property type="molecule type" value="Genomic_DNA"/>
</dbReference>
<evidence type="ECO:0000313" key="9">
    <source>
        <dbReference type="EMBL" id="GGY83597.1"/>
    </source>
</evidence>
<protein>
    <submittedName>
        <fullName evidence="9">2-octaprenyl-3-methyl-6-methoxy-1,4-benzoquinol hydroxylase</fullName>
    </submittedName>
</protein>